<accession>A0A2N1M591</accession>
<protein>
    <submittedName>
        <fullName evidence="2">Uncharacterized protein</fullName>
    </submittedName>
</protein>
<gene>
    <name evidence="2" type="ORF">RhiirC2_799229</name>
</gene>
<dbReference type="VEuPathDB" id="FungiDB:RhiirA1_461063"/>
<dbReference type="EMBL" id="LLXL01005078">
    <property type="protein sequence ID" value="PKK56821.1"/>
    <property type="molecule type" value="Genomic_DNA"/>
</dbReference>
<dbReference type="AlphaFoldDB" id="A0A2N1M591"/>
<feature type="compositionally biased region" description="Polar residues" evidence="1">
    <location>
        <begin position="54"/>
        <end position="88"/>
    </location>
</feature>
<comment type="caution">
    <text evidence="2">The sequence shown here is derived from an EMBL/GenBank/DDBJ whole genome shotgun (WGS) entry which is preliminary data.</text>
</comment>
<organism evidence="2 3">
    <name type="scientific">Rhizophagus irregularis</name>
    <dbReference type="NCBI Taxonomy" id="588596"/>
    <lineage>
        <taxon>Eukaryota</taxon>
        <taxon>Fungi</taxon>
        <taxon>Fungi incertae sedis</taxon>
        <taxon>Mucoromycota</taxon>
        <taxon>Glomeromycotina</taxon>
        <taxon>Glomeromycetes</taxon>
        <taxon>Glomerales</taxon>
        <taxon>Glomeraceae</taxon>
        <taxon>Rhizophagus</taxon>
    </lineage>
</organism>
<evidence type="ECO:0000313" key="2">
    <source>
        <dbReference type="EMBL" id="PKK56821.1"/>
    </source>
</evidence>
<reference evidence="2 3" key="2">
    <citation type="submission" date="2017-10" db="EMBL/GenBank/DDBJ databases">
        <title>Extensive intraspecific genome diversity in a model arbuscular mycorrhizal fungus.</title>
        <authorList>
            <person name="Chen E.C.H."/>
            <person name="Morin E."/>
            <person name="Baudet D."/>
            <person name="Noel J."/>
            <person name="Ndikumana S."/>
            <person name="Charron P."/>
            <person name="St-Onge C."/>
            <person name="Giorgi J."/>
            <person name="Grigoriev I.V."/>
            <person name="Roux C."/>
            <person name="Martin F.M."/>
            <person name="Corradi N."/>
        </authorList>
    </citation>
    <scope>NUCLEOTIDE SEQUENCE [LARGE SCALE GENOMIC DNA]</scope>
    <source>
        <strain evidence="2 3">C2</strain>
    </source>
</reference>
<dbReference type="Proteomes" id="UP000233469">
    <property type="component" value="Unassembled WGS sequence"/>
</dbReference>
<reference evidence="2 3" key="1">
    <citation type="submission" date="2016-04" db="EMBL/GenBank/DDBJ databases">
        <title>Genome analyses suggest a sexual origin of heterokaryosis in a supposedly ancient asexual fungus.</title>
        <authorList>
            <person name="Ropars J."/>
            <person name="Sedzielewska K."/>
            <person name="Noel J."/>
            <person name="Charron P."/>
            <person name="Farinelli L."/>
            <person name="Marton T."/>
            <person name="Kruger M."/>
            <person name="Pelin A."/>
            <person name="Brachmann A."/>
            <person name="Corradi N."/>
        </authorList>
    </citation>
    <scope>NUCLEOTIDE SEQUENCE [LARGE SCALE GENOMIC DNA]</scope>
    <source>
        <strain evidence="2 3">C2</strain>
    </source>
</reference>
<proteinExistence type="predicted"/>
<sequence length="162" mass="18411">MILCDLQLGTSHIVFFLVKSNLQETISQVYLPVLPITLILLRFSQHPGYTEYHIQSQLSKGQNRSPRSGQNQKQNQDLANKVRTNTTDNKIKMSKPIGKKHISSTLKNMKKGLDGSESGKLTLLAEIRSLLRRLENWWDDCLALVTICRFVVDSIVNFVSVE</sequence>
<evidence type="ECO:0000256" key="1">
    <source>
        <dbReference type="SAM" id="MobiDB-lite"/>
    </source>
</evidence>
<name>A0A2N1M591_9GLOM</name>
<feature type="region of interest" description="Disordered" evidence="1">
    <location>
        <begin position="54"/>
        <end position="94"/>
    </location>
</feature>
<dbReference type="VEuPathDB" id="FungiDB:FUN_004826"/>
<evidence type="ECO:0000313" key="3">
    <source>
        <dbReference type="Proteomes" id="UP000233469"/>
    </source>
</evidence>